<organism evidence="1 2">
    <name type="scientific">Fervidibacillus albus</name>
    <dbReference type="NCBI Taxonomy" id="2980026"/>
    <lineage>
        <taxon>Bacteria</taxon>
        <taxon>Bacillati</taxon>
        <taxon>Bacillota</taxon>
        <taxon>Bacilli</taxon>
        <taxon>Bacillales</taxon>
        <taxon>Bacillaceae</taxon>
        <taxon>Fervidibacillus</taxon>
    </lineage>
</organism>
<gene>
    <name evidence="1" type="ORF">OE104_06010</name>
</gene>
<proteinExistence type="predicted"/>
<dbReference type="InterPro" id="IPR021321">
    <property type="entry name" value="DUF2922"/>
</dbReference>
<protein>
    <submittedName>
        <fullName evidence="1">DUF2922 domain-containing protein</fullName>
    </submittedName>
</protein>
<reference evidence="1" key="1">
    <citation type="submission" date="2022-09" db="EMBL/GenBank/DDBJ databases">
        <title>Complete Genomes of Fervidibacillus albus and Fervidibacillus halotolerans isolated from tidal flat sediments.</title>
        <authorList>
            <person name="Kwon K.K."/>
            <person name="Yang S.-H."/>
            <person name="Park M.J."/>
            <person name="Oh H.-M."/>
        </authorList>
    </citation>
    <scope>NUCLEOTIDE SEQUENCE</scope>
    <source>
        <strain evidence="1">MEBiC13591</strain>
    </source>
</reference>
<name>A0A9E8LWQ8_9BACI</name>
<keyword evidence="2" id="KW-1185">Reference proteome</keyword>
<evidence type="ECO:0000313" key="1">
    <source>
        <dbReference type="EMBL" id="WAA10867.1"/>
    </source>
</evidence>
<dbReference type="RefSeq" id="WP_275418674.1">
    <property type="nucleotide sequence ID" value="NZ_CP106878.1"/>
</dbReference>
<dbReference type="AlphaFoldDB" id="A0A9E8LWQ8"/>
<dbReference type="EMBL" id="CP106878">
    <property type="protein sequence ID" value="WAA10867.1"/>
    <property type="molecule type" value="Genomic_DNA"/>
</dbReference>
<sequence>MEKTLDLYFLTEEGKTARLTINDPKEDLTGAEVKAAMDTIVSSGIFFSSTGAFISPKEARVVERNVVSIELE</sequence>
<dbReference type="Proteomes" id="UP001164718">
    <property type="component" value="Chromosome"/>
</dbReference>
<evidence type="ECO:0000313" key="2">
    <source>
        <dbReference type="Proteomes" id="UP001164718"/>
    </source>
</evidence>
<dbReference type="Pfam" id="PF11148">
    <property type="entry name" value="DUF2922"/>
    <property type="match status" value="1"/>
</dbReference>
<accession>A0A9E8LWQ8</accession>
<dbReference type="KEGG" id="faf:OE104_06010"/>